<dbReference type="CDD" id="cd17624">
    <property type="entry name" value="REC_OmpR_PmrA-like"/>
    <property type="match status" value="1"/>
</dbReference>
<evidence type="ECO:0000256" key="9">
    <source>
        <dbReference type="PROSITE-ProRule" id="PRU01091"/>
    </source>
</evidence>
<reference evidence="12 13" key="1">
    <citation type="submission" date="2019-12" db="EMBL/GenBank/DDBJ databases">
        <title>Novel species isolated from a subtropical stream in China.</title>
        <authorList>
            <person name="Lu H."/>
        </authorList>
    </citation>
    <scope>NUCLEOTIDE SEQUENCE [LARGE SCALE GENOMIC DNA]</scope>
    <source>
        <strain evidence="12 13">FT50W</strain>
    </source>
</reference>
<dbReference type="GO" id="GO:0000156">
    <property type="term" value="F:phosphorelay response regulator activity"/>
    <property type="evidence" value="ECO:0007669"/>
    <property type="project" value="TreeGrafter"/>
</dbReference>
<dbReference type="Pfam" id="PF00486">
    <property type="entry name" value="Trans_reg_C"/>
    <property type="match status" value="1"/>
</dbReference>
<dbReference type="PANTHER" id="PTHR48111">
    <property type="entry name" value="REGULATOR OF RPOS"/>
    <property type="match status" value="1"/>
</dbReference>
<dbReference type="Pfam" id="PF00072">
    <property type="entry name" value="Response_reg"/>
    <property type="match status" value="1"/>
</dbReference>
<organism evidence="12 13">
    <name type="scientific">Duganella lactea</name>
    <dbReference type="NCBI Taxonomy" id="2692173"/>
    <lineage>
        <taxon>Bacteria</taxon>
        <taxon>Pseudomonadati</taxon>
        <taxon>Pseudomonadota</taxon>
        <taxon>Betaproteobacteria</taxon>
        <taxon>Burkholderiales</taxon>
        <taxon>Oxalobacteraceae</taxon>
        <taxon>Telluria group</taxon>
        <taxon>Duganella</taxon>
    </lineage>
</organism>
<dbReference type="AlphaFoldDB" id="A0A6L8MTX5"/>
<dbReference type="InterPro" id="IPR001867">
    <property type="entry name" value="OmpR/PhoB-type_DNA-bd"/>
</dbReference>
<dbReference type="EMBL" id="WWCP01000069">
    <property type="protein sequence ID" value="MYM85449.1"/>
    <property type="molecule type" value="Genomic_DNA"/>
</dbReference>
<dbReference type="GO" id="GO:0032993">
    <property type="term" value="C:protein-DNA complex"/>
    <property type="evidence" value="ECO:0007669"/>
    <property type="project" value="TreeGrafter"/>
</dbReference>
<dbReference type="Gene3D" id="1.10.10.10">
    <property type="entry name" value="Winged helix-like DNA-binding domain superfamily/Winged helix DNA-binding domain"/>
    <property type="match status" value="1"/>
</dbReference>
<evidence type="ECO:0000259" key="11">
    <source>
        <dbReference type="PROSITE" id="PS51755"/>
    </source>
</evidence>
<dbReference type="Proteomes" id="UP000474565">
    <property type="component" value="Unassembled WGS sequence"/>
</dbReference>
<evidence type="ECO:0000313" key="12">
    <source>
        <dbReference type="EMBL" id="MYM85449.1"/>
    </source>
</evidence>
<keyword evidence="7" id="KW-0804">Transcription</keyword>
<accession>A0A6L8MTX5</accession>
<dbReference type="InterPro" id="IPR039420">
    <property type="entry name" value="WalR-like"/>
</dbReference>
<dbReference type="SMART" id="SM00862">
    <property type="entry name" value="Trans_reg_C"/>
    <property type="match status" value="1"/>
</dbReference>
<dbReference type="SMART" id="SM00448">
    <property type="entry name" value="REC"/>
    <property type="match status" value="1"/>
</dbReference>
<sequence length="222" mass="24673">MRILLTEDDPQLGRATQIGLEQSGYAVDWVTTAAHAKTAVQLHDYGCVLLDLGLPDHDGMTVLSSLRDTGYQGAVLVVTARDQIKERIAGLDAGADDFIIKPFDLDELSARIRSASRRATGRLREELVHGDLVLDIADRRVTKAGQTVTLTVKEFRILQMLVEQAGRVLSRDQLEKNLYSWGDEVESNAVQVHIHHLRRKLGRELIRTVHSIGYCIDKPAAT</sequence>
<feature type="DNA-binding region" description="OmpR/PhoB-type" evidence="9">
    <location>
        <begin position="124"/>
        <end position="218"/>
    </location>
</feature>
<evidence type="ECO:0000313" key="13">
    <source>
        <dbReference type="Proteomes" id="UP000474565"/>
    </source>
</evidence>
<dbReference type="RefSeq" id="WP_161021740.1">
    <property type="nucleotide sequence ID" value="NZ_WWCP01000069.1"/>
</dbReference>
<keyword evidence="6 9" id="KW-0238">DNA-binding</keyword>
<dbReference type="GO" id="GO:0006355">
    <property type="term" value="P:regulation of DNA-templated transcription"/>
    <property type="evidence" value="ECO:0007669"/>
    <property type="project" value="InterPro"/>
</dbReference>
<dbReference type="SUPFAM" id="SSF52172">
    <property type="entry name" value="CheY-like"/>
    <property type="match status" value="1"/>
</dbReference>
<evidence type="ECO:0000259" key="10">
    <source>
        <dbReference type="PROSITE" id="PS50110"/>
    </source>
</evidence>
<gene>
    <name evidence="12" type="ORF">GTP44_26395</name>
</gene>
<feature type="domain" description="Response regulatory" evidence="10">
    <location>
        <begin position="2"/>
        <end position="116"/>
    </location>
</feature>
<name>A0A6L8MTX5_9BURK</name>
<dbReference type="Gene3D" id="6.10.250.690">
    <property type="match status" value="1"/>
</dbReference>
<comment type="caution">
    <text evidence="12">The sequence shown here is derived from an EMBL/GenBank/DDBJ whole genome shotgun (WGS) entry which is preliminary data.</text>
</comment>
<dbReference type="Gene3D" id="3.40.50.2300">
    <property type="match status" value="1"/>
</dbReference>
<dbReference type="GO" id="GO:0005829">
    <property type="term" value="C:cytosol"/>
    <property type="evidence" value="ECO:0007669"/>
    <property type="project" value="TreeGrafter"/>
</dbReference>
<keyword evidence="3 8" id="KW-0597">Phosphoprotein</keyword>
<keyword evidence="4" id="KW-0902">Two-component regulatory system</keyword>
<evidence type="ECO:0000256" key="7">
    <source>
        <dbReference type="ARBA" id="ARBA00023163"/>
    </source>
</evidence>
<feature type="domain" description="OmpR/PhoB-type" evidence="11">
    <location>
        <begin position="124"/>
        <end position="218"/>
    </location>
</feature>
<evidence type="ECO:0000256" key="8">
    <source>
        <dbReference type="PROSITE-ProRule" id="PRU00169"/>
    </source>
</evidence>
<keyword evidence="5" id="KW-0805">Transcription regulation</keyword>
<evidence type="ECO:0000256" key="2">
    <source>
        <dbReference type="ARBA" id="ARBA00022490"/>
    </source>
</evidence>
<dbReference type="PANTHER" id="PTHR48111:SF35">
    <property type="entry name" value="TRANSCRIPTIONAL REGULATORY PROTEIN QSEB"/>
    <property type="match status" value="1"/>
</dbReference>
<dbReference type="InterPro" id="IPR001789">
    <property type="entry name" value="Sig_transdc_resp-reg_receiver"/>
</dbReference>
<dbReference type="CDD" id="cd00383">
    <property type="entry name" value="trans_reg_C"/>
    <property type="match status" value="1"/>
</dbReference>
<dbReference type="InterPro" id="IPR011006">
    <property type="entry name" value="CheY-like_superfamily"/>
</dbReference>
<proteinExistence type="predicted"/>
<evidence type="ECO:0000256" key="1">
    <source>
        <dbReference type="ARBA" id="ARBA00004496"/>
    </source>
</evidence>
<dbReference type="PROSITE" id="PS51755">
    <property type="entry name" value="OMPR_PHOB"/>
    <property type="match status" value="1"/>
</dbReference>
<evidence type="ECO:0000256" key="3">
    <source>
        <dbReference type="ARBA" id="ARBA00022553"/>
    </source>
</evidence>
<dbReference type="InterPro" id="IPR036388">
    <property type="entry name" value="WH-like_DNA-bd_sf"/>
</dbReference>
<dbReference type="GO" id="GO:0000976">
    <property type="term" value="F:transcription cis-regulatory region binding"/>
    <property type="evidence" value="ECO:0007669"/>
    <property type="project" value="TreeGrafter"/>
</dbReference>
<evidence type="ECO:0000256" key="6">
    <source>
        <dbReference type="ARBA" id="ARBA00023125"/>
    </source>
</evidence>
<evidence type="ECO:0000256" key="4">
    <source>
        <dbReference type="ARBA" id="ARBA00023012"/>
    </source>
</evidence>
<protein>
    <submittedName>
        <fullName evidence="12">Response regulator</fullName>
    </submittedName>
</protein>
<feature type="modified residue" description="4-aspartylphosphate" evidence="8">
    <location>
        <position position="51"/>
    </location>
</feature>
<keyword evidence="2" id="KW-0963">Cytoplasm</keyword>
<dbReference type="PROSITE" id="PS50110">
    <property type="entry name" value="RESPONSE_REGULATORY"/>
    <property type="match status" value="1"/>
</dbReference>
<comment type="subcellular location">
    <subcellularLocation>
        <location evidence="1">Cytoplasm</location>
    </subcellularLocation>
</comment>
<evidence type="ECO:0000256" key="5">
    <source>
        <dbReference type="ARBA" id="ARBA00023015"/>
    </source>
</evidence>